<evidence type="ECO:0000256" key="4">
    <source>
        <dbReference type="ARBA" id="ARBA00022801"/>
    </source>
</evidence>
<dbReference type="OrthoDB" id="2128708at2759"/>
<comment type="cofactor">
    <cofactor evidence="1">
        <name>Co(2+)</name>
        <dbReference type="ChEBI" id="CHEBI:48828"/>
    </cofactor>
</comment>
<dbReference type="AlphaFoldDB" id="A0A1R3R8N9"/>
<dbReference type="PANTHER" id="PTHR46471">
    <property type="entry name" value="CHITIN DEACETYLASE"/>
    <property type="match status" value="1"/>
</dbReference>
<feature type="domain" description="NodB homology" evidence="8">
    <location>
        <begin position="218"/>
        <end position="405"/>
    </location>
</feature>
<evidence type="ECO:0000313" key="9">
    <source>
        <dbReference type="EMBL" id="OOF90852.1"/>
    </source>
</evidence>
<dbReference type="EMBL" id="KV907514">
    <property type="protein sequence ID" value="OOF90852.1"/>
    <property type="molecule type" value="Genomic_DNA"/>
</dbReference>
<dbReference type="STRING" id="602072.A0A1R3R8N9"/>
<evidence type="ECO:0000256" key="6">
    <source>
        <dbReference type="ARBA" id="ARBA00023285"/>
    </source>
</evidence>
<name>A0A1R3R8N9_ASPC5</name>
<protein>
    <submittedName>
        <fullName evidence="9">Carbohydrate esterase family 4 protein</fullName>
    </submittedName>
</protein>
<proteinExistence type="predicted"/>
<dbReference type="GO" id="GO:0016810">
    <property type="term" value="F:hydrolase activity, acting on carbon-nitrogen (but not peptide) bonds"/>
    <property type="evidence" value="ECO:0007669"/>
    <property type="project" value="InterPro"/>
</dbReference>
<accession>A0A1R3R8N9</accession>
<keyword evidence="10" id="KW-1185">Reference proteome</keyword>
<evidence type="ECO:0000259" key="8">
    <source>
        <dbReference type="PROSITE" id="PS51677"/>
    </source>
</evidence>
<dbReference type="GO" id="GO:0005975">
    <property type="term" value="P:carbohydrate metabolic process"/>
    <property type="evidence" value="ECO:0007669"/>
    <property type="project" value="InterPro"/>
</dbReference>
<dbReference type="OMA" id="RIMRVDQ"/>
<gene>
    <name evidence="9" type="ORF">ASPCADRAFT_409838</name>
</gene>
<dbReference type="InterPro" id="IPR002509">
    <property type="entry name" value="NODB_dom"/>
</dbReference>
<dbReference type="Pfam" id="PF01522">
    <property type="entry name" value="Polysacc_deac_1"/>
    <property type="match status" value="1"/>
</dbReference>
<keyword evidence="5" id="KW-0119">Carbohydrate metabolism</keyword>
<evidence type="ECO:0000256" key="5">
    <source>
        <dbReference type="ARBA" id="ARBA00023277"/>
    </source>
</evidence>
<keyword evidence="4" id="KW-0378">Hydrolase</keyword>
<dbReference type="PROSITE" id="PS51677">
    <property type="entry name" value="NODB"/>
    <property type="match status" value="1"/>
</dbReference>
<dbReference type="GO" id="GO:0046872">
    <property type="term" value="F:metal ion binding"/>
    <property type="evidence" value="ECO:0007669"/>
    <property type="project" value="UniProtKB-KW"/>
</dbReference>
<dbReference type="CDD" id="cd10917">
    <property type="entry name" value="CE4_NodB_like_6s_7s"/>
    <property type="match status" value="1"/>
</dbReference>
<evidence type="ECO:0000256" key="2">
    <source>
        <dbReference type="ARBA" id="ARBA00022723"/>
    </source>
</evidence>
<keyword evidence="6" id="KW-0170">Cobalt</keyword>
<dbReference type="VEuPathDB" id="FungiDB:ASPCADRAFT_409838"/>
<evidence type="ECO:0000313" key="10">
    <source>
        <dbReference type="Proteomes" id="UP000188318"/>
    </source>
</evidence>
<organism evidence="9 10">
    <name type="scientific">Aspergillus carbonarius (strain ITEM 5010)</name>
    <dbReference type="NCBI Taxonomy" id="602072"/>
    <lineage>
        <taxon>Eukaryota</taxon>
        <taxon>Fungi</taxon>
        <taxon>Dikarya</taxon>
        <taxon>Ascomycota</taxon>
        <taxon>Pezizomycotina</taxon>
        <taxon>Eurotiomycetes</taxon>
        <taxon>Eurotiomycetidae</taxon>
        <taxon>Eurotiales</taxon>
        <taxon>Aspergillaceae</taxon>
        <taxon>Aspergillus</taxon>
        <taxon>Aspergillus subgen. Circumdati</taxon>
    </lineage>
</organism>
<dbReference type="PANTHER" id="PTHR46471:SF6">
    <property type="entry name" value="GLYCOSYL HYDROLASE"/>
    <property type="match status" value="1"/>
</dbReference>
<feature type="chain" id="PRO_5013000718" evidence="7">
    <location>
        <begin position="20"/>
        <end position="424"/>
    </location>
</feature>
<dbReference type="InterPro" id="IPR011330">
    <property type="entry name" value="Glyco_hydro/deAcase_b/a-brl"/>
</dbReference>
<dbReference type="Gene3D" id="3.20.20.370">
    <property type="entry name" value="Glycoside hydrolase/deacetylase"/>
    <property type="match status" value="1"/>
</dbReference>
<evidence type="ECO:0000256" key="1">
    <source>
        <dbReference type="ARBA" id="ARBA00001941"/>
    </source>
</evidence>
<sequence length="424" mass="48436">MISYQRFAFLVILITLTTAAAPNPVPSNTTANIISLPYNLSTSIVIDTFTNPQYNALGFWHGGLEGLTMEYGHHYVRLYPKDPDHNYNTQLSPATCFNLLPYRATHYLHIHFNGSTKFSVSLSQNNIHCDSSRSPFPETWDSVEASRYARGNDIYIPLWHFYVDHSRAVAVSLSGFYSTEPVTLYRVEIVSAGSVPRGFPIPRRVDNGRVLLRCSRPGSFAFGIDDGQPRFAQEVMKILEEEQILVTFFVVGMGLRDLETNFSNVYGEMLKRGHQVALHSDTHRKLEGLQSLEAIDQEIVENIKSFRQILGIETRYFRPPYGTLGARTRQRLANYIKDPQIINWSVDIEDWLWADSKTPEKQREAFVRDVRRGGNLAVMHFLSPTTVHYFREVIRFVKSMNATIMRIDQCLEDPQSPRVIIPGP</sequence>
<keyword evidence="2" id="KW-0479">Metal-binding</keyword>
<dbReference type="SUPFAM" id="SSF88713">
    <property type="entry name" value="Glycoside hydrolase/deacetylase"/>
    <property type="match status" value="1"/>
</dbReference>
<keyword evidence="3 7" id="KW-0732">Signal</keyword>
<dbReference type="Proteomes" id="UP000188318">
    <property type="component" value="Unassembled WGS sequence"/>
</dbReference>
<evidence type="ECO:0000256" key="7">
    <source>
        <dbReference type="SAM" id="SignalP"/>
    </source>
</evidence>
<evidence type="ECO:0000256" key="3">
    <source>
        <dbReference type="ARBA" id="ARBA00022729"/>
    </source>
</evidence>
<feature type="signal peptide" evidence="7">
    <location>
        <begin position="1"/>
        <end position="19"/>
    </location>
</feature>
<reference evidence="10" key="1">
    <citation type="journal article" date="2017" name="Genome Biol.">
        <title>Comparative genomics reveals high biological diversity and specific adaptations in the industrially and medically important fungal genus Aspergillus.</title>
        <authorList>
            <person name="de Vries R.P."/>
            <person name="Riley R."/>
            <person name="Wiebenga A."/>
            <person name="Aguilar-Osorio G."/>
            <person name="Amillis S."/>
            <person name="Uchima C.A."/>
            <person name="Anderluh G."/>
            <person name="Asadollahi M."/>
            <person name="Askin M."/>
            <person name="Barry K."/>
            <person name="Battaglia E."/>
            <person name="Bayram O."/>
            <person name="Benocci T."/>
            <person name="Braus-Stromeyer S.A."/>
            <person name="Caldana C."/>
            <person name="Canovas D."/>
            <person name="Cerqueira G.C."/>
            <person name="Chen F."/>
            <person name="Chen W."/>
            <person name="Choi C."/>
            <person name="Clum A."/>
            <person name="Dos Santos R.A."/>
            <person name="Damasio A.R."/>
            <person name="Diallinas G."/>
            <person name="Emri T."/>
            <person name="Fekete E."/>
            <person name="Flipphi M."/>
            <person name="Freyberg S."/>
            <person name="Gallo A."/>
            <person name="Gournas C."/>
            <person name="Habgood R."/>
            <person name="Hainaut M."/>
            <person name="Harispe M.L."/>
            <person name="Henrissat B."/>
            <person name="Hilden K.S."/>
            <person name="Hope R."/>
            <person name="Hossain A."/>
            <person name="Karabika E."/>
            <person name="Karaffa L."/>
            <person name="Karanyi Z."/>
            <person name="Krasevec N."/>
            <person name="Kuo A."/>
            <person name="Kusch H."/>
            <person name="LaButti K."/>
            <person name="Lagendijk E.L."/>
            <person name="Lapidus A."/>
            <person name="Levasseur A."/>
            <person name="Lindquist E."/>
            <person name="Lipzen A."/>
            <person name="Logrieco A.F."/>
            <person name="MacCabe A."/>
            <person name="Maekelae M.R."/>
            <person name="Malavazi I."/>
            <person name="Melin P."/>
            <person name="Meyer V."/>
            <person name="Mielnichuk N."/>
            <person name="Miskei M."/>
            <person name="Molnar A.P."/>
            <person name="Mule G."/>
            <person name="Ngan C.Y."/>
            <person name="Orejas M."/>
            <person name="Orosz E."/>
            <person name="Ouedraogo J.P."/>
            <person name="Overkamp K.M."/>
            <person name="Park H.-S."/>
            <person name="Perrone G."/>
            <person name="Piumi F."/>
            <person name="Punt P.J."/>
            <person name="Ram A.F."/>
            <person name="Ramon A."/>
            <person name="Rauscher S."/>
            <person name="Record E."/>
            <person name="Riano-Pachon D.M."/>
            <person name="Robert V."/>
            <person name="Roehrig J."/>
            <person name="Ruller R."/>
            <person name="Salamov A."/>
            <person name="Salih N.S."/>
            <person name="Samson R.A."/>
            <person name="Sandor E."/>
            <person name="Sanguinetti M."/>
            <person name="Schuetze T."/>
            <person name="Sepcic K."/>
            <person name="Shelest E."/>
            <person name="Sherlock G."/>
            <person name="Sophianopoulou V."/>
            <person name="Squina F.M."/>
            <person name="Sun H."/>
            <person name="Susca A."/>
            <person name="Todd R.B."/>
            <person name="Tsang A."/>
            <person name="Unkles S.E."/>
            <person name="van de Wiele N."/>
            <person name="van Rossen-Uffink D."/>
            <person name="Oliveira J.V."/>
            <person name="Vesth T.C."/>
            <person name="Visser J."/>
            <person name="Yu J.-H."/>
            <person name="Zhou M."/>
            <person name="Andersen M.R."/>
            <person name="Archer D.B."/>
            <person name="Baker S.E."/>
            <person name="Benoit I."/>
            <person name="Brakhage A.A."/>
            <person name="Braus G.H."/>
            <person name="Fischer R."/>
            <person name="Frisvad J.C."/>
            <person name="Goldman G.H."/>
            <person name="Houbraken J."/>
            <person name="Oakley B."/>
            <person name="Pocsi I."/>
            <person name="Scazzocchio C."/>
            <person name="Seiboth B."/>
            <person name="vanKuyk P.A."/>
            <person name="Wortman J."/>
            <person name="Dyer P.S."/>
            <person name="Grigoriev I.V."/>
        </authorList>
    </citation>
    <scope>NUCLEOTIDE SEQUENCE [LARGE SCALE GENOMIC DNA]</scope>
    <source>
        <strain evidence="10">ITEM 5010</strain>
    </source>
</reference>